<proteinExistence type="predicted"/>
<dbReference type="EMBL" id="HBUF01444404">
    <property type="protein sequence ID" value="CAG6743204.1"/>
    <property type="molecule type" value="Transcribed_RNA"/>
</dbReference>
<protein>
    <submittedName>
        <fullName evidence="1">Uncharacterized protein</fullName>
    </submittedName>
</protein>
<evidence type="ECO:0000313" key="1">
    <source>
        <dbReference type="EMBL" id="CAG6743204.1"/>
    </source>
</evidence>
<reference evidence="1" key="1">
    <citation type="submission" date="2021-05" db="EMBL/GenBank/DDBJ databases">
        <authorList>
            <person name="Alioto T."/>
            <person name="Alioto T."/>
            <person name="Gomez Garrido J."/>
        </authorList>
    </citation>
    <scope>NUCLEOTIDE SEQUENCE</scope>
</reference>
<name>A0A8D9E8F7_9HEMI</name>
<accession>A0A8D9E8F7</accession>
<organism evidence="1">
    <name type="scientific">Cacopsylla melanoneura</name>
    <dbReference type="NCBI Taxonomy" id="428564"/>
    <lineage>
        <taxon>Eukaryota</taxon>
        <taxon>Metazoa</taxon>
        <taxon>Ecdysozoa</taxon>
        <taxon>Arthropoda</taxon>
        <taxon>Hexapoda</taxon>
        <taxon>Insecta</taxon>
        <taxon>Pterygota</taxon>
        <taxon>Neoptera</taxon>
        <taxon>Paraneoptera</taxon>
        <taxon>Hemiptera</taxon>
        <taxon>Sternorrhyncha</taxon>
        <taxon>Psylloidea</taxon>
        <taxon>Psyllidae</taxon>
        <taxon>Psyllinae</taxon>
        <taxon>Cacopsylla</taxon>
    </lineage>
</organism>
<sequence>MGGGNLLCLPIPLEEKFFGRNITFMHDLTFSFLVARCVLEKKIYFLKLKLTCRGGRMEAIWLKKWSQTNYIHRENVFFTQSKAQWVHQKPNKKQVLINMDV</sequence>
<dbReference type="AlphaFoldDB" id="A0A8D9E8F7"/>